<name>A0A1F6AZK4_9BACT</name>
<evidence type="ECO:0000313" key="1">
    <source>
        <dbReference type="EMBL" id="OGG30114.1"/>
    </source>
</evidence>
<dbReference type="EMBL" id="MFJZ01000030">
    <property type="protein sequence ID" value="OGG30114.1"/>
    <property type="molecule type" value="Genomic_DNA"/>
</dbReference>
<sequence>MSDYSTKHISQTLLDELVTALKSVSPYGSVEIYVQNSTVTQITVRNIKKTSVATPTAVLREKKIGGMISIVAHAHTQ</sequence>
<dbReference type="Pfam" id="PF10055">
    <property type="entry name" value="DUF2292"/>
    <property type="match status" value="1"/>
</dbReference>
<dbReference type="InterPro" id="IPR018743">
    <property type="entry name" value="DUF2292"/>
</dbReference>
<proteinExistence type="predicted"/>
<dbReference type="Proteomes" id="UP000176409">
    <property type="component" value="Unassembled WGS sequence"/>
</dbReference>
<comment type="caution">
    <text evidence="1">The sequence shown here is derived from an EMBL/GenBank/DDBJ whole genome shotgun (WGS) entry which is preliminary data.</text>
</comment>
<reference evidence="1 2" key="1">
    <citation type="journal article" date="2016" name="Nat. Commun.">
        <title>Thousands of microbial genomes shed light on interconnected biogeochemical processes in an aquifer system.</title>
        <authorList>
            <person name="Anantharaman K."/>
            <person name="Brown C.T."/>
            <person name="Hug L.A."/>
            <person name="Sharon I."/>
            <person name="Castelle C.J."/>
            <person name="Probst A.J."/>
            <person name="Thomas B.C."/>
            <person name="Singh A."/>
            <person name="Wilkins M.J."/>
            <person name="Karaoz U."/>
            <person name="Brodie E.L."/>
            <person name="Williams K.H."/>
            <person name="Hubbard S.S."/>
            <person name="Banfield J.F."/>
        </authorList>
    </citation>
    <scope>NUCLEOTIDE SEQUENCE [LARGE SCALE GENOMIC DNA]</scope>
</reference>
<evidence type="ECO:0008006" key="3">
    <source>
        <dbReference type="Google" id="ProtNLM"/>
    </source>
</evidence>
<dbReference type="AlphaFoldDB" id="A0A1F6AZK4"/>
<accession>A0A1F6AZK4</accession>
<evidence type="ECO:0000313" key="2">
    <source>
        <dbReference type="Proteomes" id="UP000176409"/>
    </source>
</evidence>
<protein>
    <recommendedName>
        <fullName evidence="3">DUF2292 domain-containing protein</fullName>
    </recommendedName>
</protein>
<organism evidence="1 2">
    <name type="scientific">Candidatus Gottesmanbacteria bacterium RIFCSPLOWO2_01_FULL_49_10</name>
    <dbReference type="NCBI Taxonomy" id="1798396"/>
    <lineage>
        <taxon>Bacteria</taxon>
        <taxon>Candidatus Gottesmaniibacteriota</taxon>
    </lineage>
</organism>
<dbReference type="STRING" id="1798396.A2973_02290"/>
<gene>
    <name evidence="1" type="ORF">A2973_02290</name>
</gene>